<proteinExistence type="predicted"/>
<reference evidence="2" key="1">
    <citation type="submission" date="2021-11" db="EMBL/GenBank/DDBJ databases">
        <authorList>
            <person name="Schell T."/>
        </authorList>
    </citation>
    <scope>NUCLEOTIDE SEQUENCE</scope>
    <source>
        <strain evidence="2">M5</strain>
    </source>
</reference>
<keyword evidence="3" id="KW-1185">Reference proteome</keyword>
<organism evidence="2 3">
    <name type="scientific">Daphnia galeata</name>
    <dbReference type="NCBI Taxonomy" id="27404"/>
    <lineage>
        <taxon>Eukaryota</taxon>
        <taxon>Metazoa</taxon>
        <taxon>Ecdysozoa</taxon>
        <taxon>Arthropoda</taxon>
        <taxon>Crustacea</taxon>
        <taxon>Branchiopoda</taxon>
        <taxon>Diplostraca</taxon>
        <taxon>Cladocera</taxon>
        <taxon>Anomopoda</taxon>
        <taxon>Daphniidae</taxon>
        <taxon>Daphnia</taxon>
    </lineage>
</organism>
<evidence type="ECO:0000313" key="2">
    <source>
        <dbReference type="EMBL" id="CAH0109749.1"/>
    </source>
</evidence>
<dbReference type="InterPro" id="IPR001584">
    <property type="entry name" value="Integrase_cat-core"/>
</dbReference>
<dbReference type="PANTHER" id="PTHR46791">
    <property type="entry name" value="EXPRESSED PROTEIN"/>
    <property type="match status" value="1"/>
</dbReference>
<accession>A0A8J2RZ17</accession>
<gene>
    <name evidence="2" type="ORF">DGAL_LOCUS13234</name>
</gene>
<protein>
    <recommendedName>
        <fullName evidence="1">Integrase catalytic domain-containing protein</fullName>
    </recommendedName>
</protein>
<dbReference type="Gene3D" id="3.30.420.10">
    <property type="entry name" value="Ribonuclease H-like superfamily/Ribonuclease H"/>
    <property type="match status" value="1"/>
</dbReference>
<dbReference type="Pfam" id="PF24764">
    <property type="entry name" value="rva_4"/>
    <property type="match status" value="1"/>
</dbReference>
<comment type="caution">
    <text evidence="2">The sequence shown here is derived from an EMBL/GenBank/DDBJ whole genome shotgun (WGS) entry which is preliminary data.</text>
</comment>
<sequence>MDLQTLEISYESYLAAIVGLPLTAPTFHQFGLNYQEYLRSGEMEEPGPLLFKAAKSDWRKIKVDIDQVREYQANDFKIKDIAHFMGLRPCTLKRAISLHGCNMRTSYSTVTDEELDLCITVAREKFPKFGLQLIKGNLSATGMKIQDGRLRASYNRVGIKQGYPCKKKIKRRVYAVPGPLAMWHLDGFHKFDMWAEFGFVVHGIVDGYTKGIVGMQVSDNNRSETVVRLLHAARLKWGLPACLRIDRGGENVLATDYIIQERGIHYRSVIAGKSIHNQPIERQWRDVKELCLEPLLKELHDMDFEGVLQSESHLDLFCLHFVGMDLFQRMLVDYVASWNNHPIRTKRYKTPMQLYISGLALLKERQDAGEFQVPCAELLQDENVLHLPEGIFDTEYLETIVGPFRAARDVPKYDCPLNDIELAELKELIDSTKVELGNIRKQFVLAKSFVLFTINHRE</sequence>
<dbReference type="Proteomes" id="UP000789390">
    <property type="component" value="Unassembled WGS sequence"/>
</dbReference>
<dbReference type="EMBL" id="CAKKLH010000294">
    <property type="protein sequence ID" value="CAH0109749.1"/>
    <property type="molecule type" value="Genomic_DNA"/>
</dbReference>
<evidence type="ECO:0000259" key="1">
    <source>
        <dbReference type="PROSITE" id="PS50994"/>
    </source>
</evidence>
<dbReference type="OrthoDB" id="2686689at2759"/>
<dbReference type="AlphaFoldDB" id="A0A8J2RZ17"/>
<feature type="domain" description="Integrase catalytic" evidence="1">
    <location>
        <begin position="175"/>
        <end position="359"/>
    </location>
</feature>
<evidence type="ECO:0000313" key="3">
    <source>
        <dbReference type="Proteomes" id="UP000789390"/>
    </source>
</evidence>
<dbReference type="SUPFAM" id="SSF53098">
    <property type="entry name" value="Ribonuclease H-like"/>
    <property type="match status" value="1"/>
</dbReference>
<dbReference type="PANTHER" id="PTHR46791:SF5">
    <property type="entry name" value="CLR5 DOMAIN-CONTAINING PROTEIN-RELATED"/>
    <property type="match status" value="1"/>
</dbReference>
<dbReference type="InterPro" id="IPR036397">
    <property type="entry name" value="RNaseH_sf"/>
</dbReference>
<dbReference type="InterPro" id="IPR012337">
    <property type="entry name" value="RNaseH-like_sf"/>
</dbReference>
<dbReference type="PROSITE" id="PS50994">
    <property type="entry name" value="INTEGRASE"/>
    <property type="match status" value="1"/>
</dbReference>
<dbReference type="GO" id="GO:0003676">
    <property type="term" value="F:nucleic acid binding"/>
    <property type="evidence" value="ECO:0007669"/>
    <property type="project" value="InterPro"/>
</dbReference>
<dbReference type="GO" id="GO:0015074">
    <property type="term" value="P:DNA integration"/>
    <property type="evidence" value="ECO:0007669"/>
    <property type="project" value="InterPro"/>
</dbReference>
<name>A0A8J2RZ17_9CRUS</name>
<dbReference type="InterPro" id="IPR058913">
    <property type="entry name" value="Integrase_dom_put"/>
</dbReference>